<name>A0A699ZT04_HAELA</name>
<dbReference type="Proteomes" id="UP000485058">
    <property type="component" value="Unassembled WGS sequence"/>
</dbReference>
<sequence length="184" mass="19155">MLAAYIIIAFNAKPEKGASEDARTLFEQLCCWAYLCMSFTSAQVCTPCSVPLCTPPVSMAARARCCYPGSSPCGWHYLWWRHVAAAGRHHPASQGTPCPWRAASPALDSSTAQVGSLTRCIFNAALQSLSTHLPACGAGLALAALPMPLHLGLLLGGPAGEGCSTTGMPNLALGLLPAGMTSRP</sequence>
<gene>
    <name evidence="1" type="ORF">HaLaN_24014</name>
</gene>
<dbReference type="EMBL" id="BLLF01002971">
    <property type="protein sequence ID" value="GFH25957.1"/>
    <property type="molecule type" value="Genomic_DNA"/>
</dbReference>
<keyword evidence="2" id="KW-1185">Reference proteome</keyword>
<evidence type="ECO:0000313" key="2">
    <source>
        <dbReference type="Proteomes" id="UP000485058"/>
    </source>
</evidence>
<reference evidence="1 2" key="1">
    <citation type="submission" date="2020-02" db="EMBL/GenBank/DDBJ databases">
        <title>Draft genome sequence of Haematococcus lacustris strain NIES-144.</title>
        <authorList>
            <person name="Morimoto D."/>
            <person name="Nakagawa S."/>
            <person name="Yoshida T."/>
            <person name="Sawayama S."/>
        </authorList>
    </citation>
    <scope>NUCLEOTIDE SEQUENCE [LARGE SCALE GENOMIC DNA]</scope>
    <source>
        <strain evidence="1 2">NIES-144</strain>
    </source>
</reference>
<evidence type="ECO:0000313" key="1">
    <source>
        <dbReference type="EMBL" id="GFH25957.1"/>
    </source>
</evidence>
<protein>
    <submittedName>
        <fullName evidence="1">Uncharacterized protein</fullName>
    </submittedName>
</protein>
<dbReference type="AlphaFoldDB" id="A0A699ZT04"/>
<proteinExistence type="predicted"/>
<organism evidence="1 2">
    <name type="scientific">Haematococcus lacustris</name>
    <name type="common">Green alga</name>
    <name type="synonym">Haematococcus pluvialis</name>
    <dbReference type="NCBI Taxonomy" id="44745"/>
    <lineage>
        <taxon>Eukaryota</taxon>
        <taxon>Viridiplantae</taxon>
        <taxon>Chlorophyta</taxon>
        <taxon>core chlorophytes</taxon>
        <taxon>Chlorophyceae</taxon>
        <taxon>CS clade</taxon>
        <taxon>Chlamydomonadales</taxon>
        <taxon>Haematococcaceae</taxon>
        <taxon>Haematococcus</taxon>
    </lineage>
</organism>
<comment type="caution">
    <text evidence="1">The sequence shown here is derived from an EMBL/GenBank/DDBJ whole genome shotgun (WGS) entry which is preliminary data.</text>
</comment>
<accession>A0A699ZT04</accession>